<dbReference type="EMBL" id="JAFCJH010000047">
    <property type="protein sequence ID" value="MBR0800013.1"/>
    <property type="molecule type" value="Genomic_DNA"/>
</dbReference>
<evidence type="ECO:0000256" key="8">
    <source>
        <dbReference type="ARBA" id="ARBA00022741"/>
    </source>
</evidence>
<dbReference type="Gene3D" id="3.90.1440.10">
    <property type="entry name" value="SecA, preprotein cross-linking domain"/>
    <property type="match status" value="1"/>
</dbReference>
<dbReference type="RefSeq" id="WP_212392734.1">
    <property type="nucleotide sequence ID" value="NZ_JAFCJH010000047.1"/>
</dbReference>
<keyword evidence="13 15" id="KW-0811">Translocation</keyword>
<keyword evidence="11 15" id="KW-0653">Protein transport</keyword>
<keyword evidence="21" id="KW-1185">Reference proteome</keyword>
<evidence type="ECO:0000256" key="1">
    <source>
        <dbReference type="ARBA" id="ARBA00001947"/>
    </source>
</evidence>
<dbReference type="InterPro" id="IPR044722">
    <property type="entry name" value="SecA_SF2_C"/>
</dbReference>
<dbReference type="HAMAP" id="MF_01382">
    <property type="entry name" value="SecA"/>
    <property type="match status" value="1"/>
</dbReference>
<evidence type="ECO:0000259" key="18">
    <source>
        <dbReference type="PROSITE" id="PS51192"/>
    </source>
</evidence>
<sequence>MIGALARKFFGSANDRRVKGYQSRVTAINALEPELVKLTDDELKARTAEFRQQVADGKTLDDILVPAFATVREAAKRTLGQRHFDVQLIGGMVLHEGDIAEMKTGEGKTLVATLAVYLNALAGKGVHVVTVNDYLARRDSGWMGQIYAFLGLTTGVIVHGLDDAERKAAYACDITYGTNNEYGFDYLRDNMKYRLEDMVQRGHFYAIVDEVDSILIDEARTPLIISGPLDDRSEFYNTIDTFFPKLDKTDYEVDEKQRTVTLTEGGMEKIETLLRDAGQLKGDSLYDVENVSVVHHINQALRAHTLFTRDKDYIVRDGEVVIIDEFTGRMMPGRRYSEGLHQALEAKEHQPVQPENQTLASITFQNYFRMYEKLSGMTGTAATEADELFDIYKLEVVEIPTNLPVARLDEDDEVYRTQGEKYAAILAEIERANKRLQPVLVGTASIEKSEVLAEYLKKHGYKQIDFGSESGMEKLYAAARAGKPAKMFAVLNARFHEQEAYIVAEAGVPGAITIATNMAGRGTDIKLGGSLDMRIQQETATITDEAEKAKKIEQIKADIERFREIVLKAEEDVEVEPAKGSKAAKTVKKPGGLYIIGSERHESRRIDNQLRGRSGRQGDPGRSKFFLSLEDDLMRIFGSDRLDSMLQRLGLQEGEAIIHPWINKALEKAQQKVEARNFDIRKNLLKFDNVQNDQRKVIFDQRVDLMKDDSVAETVTDMRHAFVEDVVTKHIPEHAYAEQWDTAGLKEELTRVLDVDLPVDEWAKEEGIADEELLSRIEKHVDERMAAKVAQWGPDVMRYVEKTILLQTLDHLWREHLIMLDHLRQVIGLRGYGQRDPLQEYKSEAFNLFETMIAHLREAVTAQLMRVEIVPPEQPPEPLPVMEAHKFDPDTGEDEFAHAKANFAQASLVPNTPPADRDPNNPSSWGKVGRNEDCPCGSGKKYKHCHGRYA</sequence>
<evidence type="ECO:0000313" key="20">
    <source>
        <dbReference type="EMBL" id="MBR0800013.1"/>
    </source>
</evidence>
<dbReference type="NCBIfam" id="TIGR00963">
    <property type="entry name" value="secA"/>
    <property type="match status" value="1"/>
</dbReference>
<evidence type="ECO:0000256" key="16">
    <source>
        <dbReference type="RuleBase" id="RU003874"/>
    </source>
</evidence>
<dbReference type="SMART" id="SM00958">
    <property type="entry name" value="SecA_PP_bind"/>
    <property type="match status" value="1"/>
</dbReference>
<gene>
    <name evidence="15 20" type="primary">secA</name>
    <name evidence="20" type="ORF">JQ615_32070</name>
</gene>
<evidence type="ECO:0000256" key="9">
    <source>
        <dbReference type="ARBA" id="ARBA00022833"/>
    </source>
</evidence>
<dbReference type="Pfam" id="PF02810">
    <property type="entry name" value="SEC-C"/>
    <property type="match status" value="1"/>
</dbReference>
<keyword evidence="14 15" id="KW-0472">Membrane</keyword>
<dbReference type="Gene3D" id="1.10.3060.10">
    <property type="entry name" value="Helical scaffold and wing domains of SecA"/>
    <property type="match status" value="1"/>
</dbReference>
<dbReference type="PANTHER" id="PTHR30612">
    <property type="entry name" value="SECA INNER MEMBRANE COMPONENT OF SEC PROTEIN SECRETION SYSTEM"/>
    <property type="match status" value="1"/>
</dbReference>
<evidence type="ECO:0000256" key="14">
    <source>
        <dbReference type="ARBA" id="ARBA00023136"/>
    </source>
</evidence>
<evidence type="ECO:0000259" key="19">
    <source>
        <dbReference type="PROSITE" id="PS51196"/>
    </source>
</evidence>
<dbReference type="InterPro" id="IPR011115">
    <property type="entry name" value="SecA_DEAD"/>
</dbReference>
<dbReference type="CDD" id="cd18803">
    <property type="entry name" value="SF2_C_secA"/>
    <property type="match status" value="1"/>
</dbReference>
<dbReference type="SUPFAM" id="SSF52540">
    <property type="entry name" value="P-loop containing nucleoside triphosphate hydrolases"/>
    <property type="match status" value="2"/>
</dbReference>
<evidence type="ECO:0000256" key="3">
    <source>
        <dbReference type="ARBA" id="ARBA00007650"/>
    </source>
</evidence>
<evidence type="ECO:0000256" key="12">
    <source>
        <dbReference type="ARBA" id="ARBA00022967"/>
    </source>
</evidence>
<keyword evidence="8 15" id="KW-0547">Nucleotide-binding</keyword>
<reference evidence="21" key="1">
    <citation type="journal article" date="2021" name="ISME J.">
        <title>Evolutionary origin and ecological implication of a unique nif island in free-living Bradyrhizobium lineages.</title>
        <authorList>
            <person name="Tao J."/>
        </authorList>
    </citation>
    <scope>NUCLEOTIDE SEQUENCE [LARGE SCALE GENOMIC DNA]</scope>
    <source>
        <strain evidence="21">SZCCT0434</strain>
    </source>
</reference>
<comment type="catalytic activity">
    <reaction evidence="15">
        <text>ATP + H2O + cellular proteinSide 1 = ADP + phosphate + cellular proteinSide 2.</text>
        <dbReference type="EC" id="7.4.2.8"/>
    </reaction>
</comment>
<dbReference type="InterPro" id="IPR027417">
    <property type="entry name" value="P-loop_NTPase"/>
</dbReference>
<evidence type="ECO:0000256" key="5">
    <source>
        <dbReference type="ARBA" id="ARBA00022475"/>
    </source>
</evidence>
<organism evidence="20 21">
    <name type="scientific">Bradyrhizobium jicamae</name>
    <dbReference type="NCBI Taxonomy" id="280332"/>
    <lineage>
        <taxon>Bacteria</taxon>
        <taxon>Pseudomonadati</taxon>
        <taxon>Pseudomonadota</taxon>
        <taxon>Alphaproteobacteria</taxon>
        <taxon>Hyphomicrobiales</taxon>
        <taxon>Nitrobacteraceae</taxon>
        <taxon>Bradyrhizobium</taxon>
    </lineage>
</organism>
<comment type="subcellular location">
    <subcellularLocation>
        <location evidence="15">Cell membrane</location>
        <topology evidence="15">Peripheral membrane protein</topology>
        <orientation evidence="15">Cytoplasmic side</orientation>
    </subcellularLocation>
    <subcellularLocation>
        <location evidence="15">Cytoplasm</location>
    </subcellularLocation>
    <subcellularLocation>
        <location evidence="2">Membrane</location>
        <topology evidence="2">Peripheral membrane protein</topology>
    </subcellularLocation>
    <text evidence="15">Distribution is 50-50.</text>
</comment>
<dbReference type="InterPro" id="IPR011116">
    <property type="entry name" value="SecA_Wing/Scaffold"/>
</dbReference>
<dbReference type="Pfam" id="PF07517">
    <property type="entry name" value="SecA_DEAD"/>
    <property type="match status" value="1"/>
</dbReference>
<name>A0ABS5FT59_9BRAD</name>
<feature type="binding site" evidence="15">
    <location>
        <begin position="105"/>
        <end position="109"/>
    </location>
    <ligand>
        <name>ATP</name>
        <dbReference type="ChEBI" id="CHEBI:30616"/>
    </ligand>
</feature>
<dbReference type="InterPro" id="IPR020937">
    <property type="entry name" value="SecA_CS"/>
</dbReference>
<feature type="domain" description="Helicase ATP-binding" evidence="18">
    <location>
        <begin position="89"/>
        <end position="247"/>
    </location>
</feature>
<evidence type="ECO:0000256" key="11">
    <source>
        <dbReference type="ARBA" id="ARBA00022927"/>
    </source>
</evidence>
<proteinExistence type="inferred from homology"/>
<keyword evidence="4 15" id="KW-0813">Transport</keyword>
<dbReference type="NCBIfam" id="NF009538">
    <property type="entry name" value="PRK12904.1"/>
    <property type="match status" value="1"/>
</dbReference>
<dbReference type="SUPFAM" id="SSF81886">
    <property type="entry name" value="Helical scaffold and wing domains of SecA"/>
    <property type="match status" value="1"/>
</dbReference>
<dbReference type="InterPro" id="IPR014001">
    <property type="entry name" value="Helicase_ATP-bd"/>
</dbReference>
<dbReference type="Pfam" id="PF21090">
    <property type="entry name" value="P-loop_SecA"/>
    <property type="match status" value="1"/>
</dbReference>
<evidence type="ECO:0000256" key="4">
    <source>
        <dbReference type="ARBA" id="ARBA00022448"/>
    </source>
</evidence>
<dbReference type="InterPro" id="IPR036670">
    <property type="entry name" value="SecA_X-link_sf"/>
</dbReference>
<evidence type="ECO:0000256" key="15">
    <source>
        <dbReference type="HAMAP-Rule" id="MF_01382"/>
    </source>
</evidence>
<evidence type="ECO:0000313" key="21">
    <source>
        <dbReference type="Proteomes" id="UP001315278"/>
    </source>
</evidence>
<evidence type="ECO:0000256" key="10">
    <source>
        <dbReference type="ARBA" id="ARBA00022840"/>
    </source>
</evidence>
<evidence type="ECO:0000256" key="6">
    <source>
        <dbReference type="ARBA" id="ARBA00022490"/>
    </source>
</evidence>
<comment type="cofactor">
    <cofactor evidence="1">
        <name>Zn(2+)</name>
        <dbReference type="ChEBI" id="CHEBI:29105"/>
    </cofactor>
</comment>
<evidence type="ECO:0000256" key="7">
    <source>
        <dbReference type="ARBA" id="ARBA00022723"/>
    </source>
</evidence>
<dbReference type="InterPro" id="IPR000185">
    <property type="entry name" value="SecA"/>
</dbReference>
<dbReference type="PROSITE" id="PS51196">
    <property type="entry name" value="SECA_MOTOR_DEAD"/>
    <property type="match status" value="1"/>
</dbReference>
<comment type="function">
    <text evidence="15">Part of the Sec protein translocase complex. Interacts with the SecYEG preprotein conducting channel. Has a central role in coupling the hydrolysis of ATP to the transfer of proteins into and across the cell membrane, serving both as a receptor for the preprotein-SecB complex and as an ATP-driven molecular motor driving the stepwise translocation of polypeptide chains across the membrane.</text>
</comment>
<dbReference type="PROSITE" id="PS51192">
    <property type="entry name" value="HELICASE_ATP_BIND_1"/>
    <property type="match status" value="1"/>
</dbReference>
<dbReference type="SUPFAM" id="SSF81767">
    <property type="entry name" value="Pre-protein crosslinking domain of SecA"/>
    <property type="match status" value="1"/>
</dbReference>
<comment type="similarity">
    <text evidence="3 15 16">Belongs to the SecA family.</text>
</comment>
<feature type="domain" description="SecA family profile" evidence="19">
    <location>
        <begin position="3"/>
        <end position="658"/>
    </location>
</feature>
<keyword evidence="6 15" id="KW-0963">Cytoplasm</keyword>
<dbReference type="InterPro" id="IPR011130">
    <property type="entry name" value="SecA_preprotein_X-link_dom"/>
</dbReference>
<comment type="caution">
    <text evidence="20">The sequence shown here is derived from an EMBL/GenBank/DDBJ whole genome shotgun (WGS) entry which is preliminary data.</text>
</comment>
<comment type="subunit">
    <text evidence="15">Monomer and homodimer. Part of the essential Sec protein translocation apparatus which comprises SecA, SecYEG and auxiliary proteins SecDF-YajC and YidC.</text>
</comment>
<evidence type="ECO:0000256" key="17">
    <source>
        <dbReference type="SAM" id="MobiDB-lite"/>
    </source>
</evidence>
<dbReference type="SMART" id="SM00957">
    <property type="entry name" value="SecA_DEAD"/>
    <property type="match status" value="1"/>
</dbReference>
<keyword evidence="10 15" id="KW-0067">ATP-binding</keyword>
<evidence type="ECO:0000256" key="2">
    <source>
        <dbReference type="ARBA" id="ARBA00004170"/>
    </source>
</evidence>
<dbReference type="PRINTS" id="PR00906">
    <property type="entry name" value="SECA"/>
</dbReference>
<feature type="binding site" evidence="15">
    <location>
        <position position="524"/>
    </location>
    <ligand>
        <name>ATP</name>
        <dbReference type="ChEBI" id="CHEBI:30616"/>
    </ligand>
</feature>
<keyword evidence="7" id="KW-0479">Metal-binding</keyword>
<keyword evidence="9" id="KW-0862">Zinc</keyword>
<keyword evidence="12 15" id="KW-1278">Translocase</keyword>
<protein>
    <recommendedName>
        <fullName evidence="15 16">Protein translocase subunit SecA</fullName>
        <ecNumber evidence="15">7.4.2.8</ecNumber>
    </recommendedName>
</protein>
<dbReference type="Proteomes" id="UP001315278">
    <property type="component" value="Unassembled WGS sequence"/>
</dbReference>
<accession>A0ABS5FT59</accession>
<dbReference type="Pfam" id="PF01043">
    <property type="entry name" value="SecA_PP_bind"/>
    <property type="match status" value="1"/>
</dbReference>
<dbReference type="CDD" id="cd17928">
    <property type="entry name" value="DEXDc_SecA"/>
    <property type="match status" value="1"/>
</dbReference>
<dbReference type="PROSITE" id="PS01312">
    <property type="entry name" value="SECA"/>
    <property type="match status" value="1"/>
</dbReference>
<dbReference type="InterPro" id="IPR036266">
    <property type="entry name" value="SecA_Wing/Scaffold_sf"/>
</dbReference>
<dbReference type="EC" id="7.4.2.8" evidence="15"/>
<dbReference type="PANTHER" id="PTHR30612:SF0">
    <property type="entry name" value="CHLOROPLAST PROTEIN-TRANSPORTING ATPASE"/>
    <property type="match status" value="1"/>
</dbReference>
<feature type="binding site" evidence="15">
    <location>
        <position position="87"/>
    </location>
    <ligand>
        <name>ATP</name>
        <dbReference type="ChEBI" id="CHEBI:30616"/>
    </ligand>
</feature>
<dbReference type="InterPro" id="IPR014018">
    <property type="entry name" value="SecA_motor_DEAD"/>
</dbReference>
<evidence type="ECO:0000256" key="13">
    <source>
        <dbReference type="ARBA" id="ARBA00023010"/>
    </source>
</evidence>
<feature type="region of interest" description="Disordered" evidence="17">
    <location>
        <begin position="907"/>
        <end position="931"/>
    </location>
</feature>
<dbReference type="InterPro" id="IPR004027">
    <property type="entry name" value="SEC_C_motif"/>
</dbReference>
<dbReference type="Gene3D" id="3.40.50.300">
    <property type="entry name" value="P-loop containing nucleotide triphosphate hydrolases"/>
    <property type="match status" value="2"/>
</dbReference>
<dbReference type="Pfam" id="PF07516">
    <property type="entry name" value="SecA_SW"/>
    <property type="match status" value="1"/>
</dbReference>
<keyword evidence="5 15" id="KW-1003">Cell membrane</keyword>